<dbReference type="HAMAP" id="MF_00014">
    <property type="entry name" value="Ribosome_mat_RimM"/>
    <property type="match status" value="1"/>
</dbReference>
<gene>
    <name evidence="5" type="primary">rimM</name>
    <name evidence="8" type="ORF">Ga0061068_10610</name>
</gene>
<dbReference type="InterPro" id="IPR011961">
    <property type="entry name" value="RimM"/>
</dbReference>
<keyword evidence="4 5" id="KW-0143">Chaperone</keyword>
<dbReference type="EMBL" id="CYHH01000006">
    <property type="protein sequence ID" value="CUB07265.1"/>
    <property type="molecule type" value="Genomic_DNA"/>
</dbReference>
<dbReference type="AlphaFoldDB" id="A0A0K6IVW7"/>
<dbReference type="NCBIfam" id="TIGR02273">
    <property type="entry name" value="16S_RimM"/>
    <property type="match status" value="1"/>
</dbReference>
<name>A0A0K6IVW7_9PROT</name>
<dbReference type="Pfam" id="PF24986">
    <property type="entry name" value="PRC_RimM"/>
    <property type="match status" value="1"/>
</dbReference>
<dbReference type="GO" id="GO:0005840">
    <property type="term" value="C:ribosome"/>
    <property type="evidence" value="ECO:0007669"/>
    <property type="project" value="InterPro"/>
</dbReference>
<evidence type="ECO:0000313" key="8">
    <source>
        <dbReference type="EMBL" id="CUB07265.1"/>
    </source>
</evidence>
<feature type="domain" description="Ribosome maturation factor RimM PRC barrel" evidence="7">
    <location>
        <begin position="103"/>
        <end position="171"/>
    </location>
</feature>
<evidence type="ECO:0000256" key="4">
    <source>
        <dbReference type="ARBA" id="ARBA00023186"/>
    </source>
</evidence>
<comment type="similarity">
    <text evidence="5">Belongs to the RimM family.</text>
</comment>
<keyword evidence="3 5" id="KW-0698">rRNA processing</keyword>
<sequence>MAIVVLGRLVAPFGIKGWFKLHAYGDDPASWAEMPRWWVAPAPDAPLESWQTLTLAELRQHGRGLIVKFYEVDDRSAAESYQGWYVGAPREALPEPEKDEYYWGDLIGVEVYTTGGAPLGRVAELITTGANDVLSVRDDVRDRTHLIPFVRAYVLDVDLPQHRITVDWDPDW</sequence>
<keyword evidence="9" id="KW-1185">Reference proteome</keyword>
<dbReference type="InterPro" id="IPR056792">
    <property type="entry name" value="PRC_RimM"/>
</dbReference>
<dbReference type="GO" id="GO:0042274">
    <property type="term" value="P:ribosomal small subunit biogenesis"/>
    <property type="evidence" value="ECO:0007669"/>
    <property type="project" value="UniProtKB-UniRule"/>
</dbReference>
<dbReference type="GO" id="GO:0043022">
    <property type="term" value="F:ribosome binding"/>
    <property type="evidence" value="ECO:0007669"/>
    <property type="project" value="InterPro"/>
</dbReference>
<comment type="domain">
    <text evidence="5">The PRC barrel domain binds ribosomal protein uS19.</text>
</comment>
<dbReference type="SUPFAM" id="SSF50346">
    <property type="entry name" value="PRC-barrel domain"/>
    <property type="match status" value="1"/>
</dbReference>
<dbReference type="SUPFAM" id="SSF50447">
    <property type="entry name" value="Translation proteins"/>
    <property type="match status" value="1"/>
</dbReference>
<accession>A0A0K6IVW7</accession>
<dbReference type="PANTHER" id="PTHR33692">
    <property type="entry name" value="RIBOSOME MATURATION FACTOR RIMM"/>
    <property type="match status" value="1"/>
</dbReference>
<evidence type="ECO:0000256" key="3">
    <source>
        <dbReference type="ARBA" id="ARBA00022552"/>
    </source>
</evidence>
<keyword evidence="1 5" id="KW-0963">Cytoplasm</keyword>
<comment type="subunit">
    <text evidence="5">Binds ribosomal protein uS19.</text>
</comment>
<dbReference type="InterPro" id="IPR011033">
    <property type="entry name" value="PRC_barrel-like_sf"/>
</dbReference>
<evidence type="ECO:0000313" key="9">
    <source>
        <dbReference type="Proteomes" id="UP000182108"/>
    </source>
</evidence>
<dbReference type="Proteomes" id="UP000182108">
    <property type="component" value="Unassembled WGS sequence"/>
</dbReference>
<protein>
    <recommendedName>
        <fullName evidence="5">Ribosome maturation factor RimM</fullName>
    </recommendedName>
</protein>
<comment type="subcellular location">
    <subcellularLocation>
        <location evidence="5">Cytoplasm</location>
    </subcellularLocation>
</comment>
<evidence type="ECO:0000256" key="5">
    <source>
        <dbReference type="HAMAP-Rule" id="MF_00014"/>
    </source>
</evidence>
<evidence type="ECO:0000256" key="2">
    <source>
        <dbReference type="ARBA" id="ARBA00022517"/>
    </source>
</evidence>
<dbReference type="Pfam" id="PF01782">
    <property type="entry name" value="RimM"/>
    <property type="match status" value="1"/>
</dbReference>
<comment type="function">
    <text evidence="5">An accessory protein needed during the final step in the assembly of 30S ribosomal subunit, possibly for assembly of the head region. Essential for efficient processing of 16S rRNA. May be needed both before and after RbfA during the maturation of 16S rRNA. It has affinity for free ribosomal 30S subunits but not for 70S ribosomes.</text>
</comment>
<dbReference type="Gene3D" id="2.40.30.60">
    <property type="entry name" value="RimM"/>
    <property type="match status" value="1"/>
</dbReference>
<dbReference type="GO" id="GO:0006364">
    <property type="term" value="P:rRNA processing"/>
    <property type="evidence" value="ECO:0007669"/>
    <property type="project" value="UniProtKB-UniRule"/>
</dbReference>
<dbReference type="PANTHER" id="PTHR33692:SF1">
    <property type="entry name" value="RIBOSOME MATURATION FACTOR RIMM"/>
    <property type="match status" value="1"/>
</dbReference>
<organism evidence="8 9">
    <name type="scientific">Tepidiphilus thermophilus</name>
    <dbReference type="NCBI Taxonomy" id="876478"/>
    <lineage>
        <taxon>Bacteria</taxon>
        <taxon>Pseudomonadati</taxon>
        <taxon>Pseudomonadota</taxon>
        <taxon>Hydrogenophilia</taxon>
        <taxon>Hydrogenophilales</taxon>
        <taxon>Hydrogenophilaceae</taxon>
        <taxon>Tepidiphilus</taxon>
    </lineage>
</organism>
<dbReference type="InterPro" id="IPR002676">
    <property type="entry name" value="RimM_N"/>
</dbReference>
<dbReference type="InterPro" id="IPR009000">
    <property type="entry name" value="Transl_B-barrel_sf"/>
</dbReference>
<evidence type="ECO:0000256" key="1">
    <source>
        <dbReference type="ARBA" id="ARBA00022490"/>
    </source>
</evidence>
<keyword evidence="2 5" id="KW-0690">Ribosome biogenesis</keyword>
<feature type="domain" description="RimM N-terminal" evidence="6">
    <location>
        <begin position="6"/>
        <end position="91"/>
    </location>
</feature>
<evidence type="ECO:0000259" key="7">
    <source>
        <dbReference type="Pfam" id="PF24986"/>
    </source>
</evidence>
<evidence type="ECO:0000259" key="6">
    <source>
        <dbReference type="Pfam" id="PF01782"/>
    </source>
</evidence>
<dbReference type="GO" id="GO:0005737">
    <property type="term" value="C:cytoplasm"/>
    <property type="evidence" value="ECO:0007669"/>
    <property type="project" value="UniProtKB-SubCell"/>
</dbReference>
<dbReference type="InterPro" id="IPR036976">
    <property type="entry name" value="RimM_N_sf"/>
</dbReference>
<dbReference type="Gene3D" id="2.30.30.240">
    <property type="entry name" value="PRC-barrel domain"/>
    <property type="match status" value="1"/>
</dbReference>
<reference evidence="9" key="1">
    <citation type="submission" date="2015-08" db="EMBL/GenBank/DDBJ databases">
        <authorList>
            <person name="Babu N.S."/>
            <person name="Beckwith C.J."/>
            <person name="Beseler K.G."/>
            <person name="Brison A."/>
            <person name="Carone J.V."/>
            <person name="Caskin T.P."/>
            <person name="Diamond M."/>
            <person name="Durham M.E."/>
            <person name="Foxe J.M."/>
            <person name="Go M."/>
            <person name="Henderson B.A."/>
            <person name="Jones I.B."/>
            <person name="McGettigan J.A."/>
            <person name="Micheletti S.J."/>
            <person name="Nasrallah M.E."/>
            <person name="Ortiz D."/>
            <person name="Piller C.R."/>
            <person name="Privatt S.R."/>
            <person name="Schneider S.L."/>
            <person name="Sharp S."/>
            <person name="Smith T.C."/>
            <person name="Stanton J.D."/>
            <person name="Ullery H.E."/>
            <person name="Wilson R.J."/>
            <person name="Serrano M.G."/>
            <person name="Buck G."/>
            <person name="Lee V."/>
            <person name="Wang Y."/>
            <person name="Carvalho R."/>
            <person name="Voegtly L."/>
            <person name="Shi R."/>
            <person name="Duckworth R."/>
            <person name="Johnson A."/>
            <person name="Loviza R."/>
            <person name="Walstead R."/>
            <person name="Shah Z."/>
            <person name="Kiflezghi M."/>
            <person name="Wade K."/>
            <person name="Ball S.L."/>
            <person name="Bradley K.W."/>
            <person name="Asai D.J."/>
            <person name="Bowman C.A."/>
            <person name="Russell D.A."/>
            <person name="Pope W.H."/>
            <person name="Jacobs-Sera D."/>
            <person name="Hendrix R.W."/>
            <person name="Hatfull G.F."/>
        </authorList>
    </citation>
    <scope>NUCLEOTIDE SEQUENCE [LARGE SCALE GENOMIC DNA]</scope>
    <source>
        <strain evidence="9">JCM 19170</strain>
    </source>
</reference>
<proteinExistence type="inferred from homology"/>